<keyword evidence="1" id="KW-0408">Iron</keyword>
<dbReference type="KEGG" id="gtl:EP073_10070"/>
<dbReference type="InterPro" id="IPR038157">
    <property type="entry name" value="FeoA_core_dom"/>
</dbReference>
<dbReference type="OrthoDB" id="9811076at2"/>
<dbReference type="SMART" id="SM00899">
    <property type="entry name" value="FeoA"/>
    <property type="match status" value="1"/>
</dbReference>
<evidence type="ECO:0000259" key="2">
    <source>
        <dbReference type="SMART" id="SM00899"/>
    </source>
</evidence>
<protein>
    <submittedName>
        <fullName evidence="3">Ferrous iron transport protein A</fullName>
    </submittedName>
</protein>
<dbReference type="EMBL" id="CP035108">
    <property type="protein sequence ID" value="QAR33736.1"/>
    <property type="molecule type" value="Genomic_DNA"/>
</dbReference>
<evidence type="ECO:0000313" key="3">
    <source>
        <dbReference type="EMBL" id="QAR33736.1"/>
    </source>
</evidence>
<proteinExistence type="predicted"/>
<dbReference type="PANTHER" id="PTHR42954">
    <property type="entry name" value="FE(2+) TRANSPORT PROTEIN A"/>
    <property type="match status" value="1"/>
</dbReference>
<organism evidence="3 4">
    <name type="scientific">Geovibrio thiophilus</name>
    <dbReference type="NCBI Taxonomy" id="139438"/>
    <lineage>
        <taxon>Bacteria</taxon>
        <taxon>Pseudomonadati</taxon>
        <taxon>Deferribacterota</taxon>
        <taxon>Deferribacteres</taxon>
        <taxon>Deferribacterales</taxon>
        <taxon>Geovibrionaceae</taxon>
        <taxon>Geovibrio</taxon>
    </lineage>
</organism>
<name>A0A410JZW7_9BACT</name>
<dbReference type="Gene3D" id="2.30.30.90">
    <property type="match status" value="1"/>
</dbReference>
<sequence>MEVLLRNMKVNQKGTVIRINCEGEVCRRIRDIGISVGAEVFVTGRAPLYDPVALKVNDTVVTLRNSEADNIYVEVKG</sequence>
<dbReference type="InterPro" id="IPR052713">
    <property type="entry name" value="FeoA"/>
</dbReference>
<dbReference type="RefSeq" id="WP_128467022.1">
    <property type="nucleotide sequence ID" value="NZ_CP035108.1"/>
</dbReference>
<accession>A0A410JZW7</accession>
<reference evidence="3 4" key="1">
    <citation type="submission" date="2019-01" db="EMBL/GenBank/DDBJ databases">
        <title>Geovibrio thiophilus DSM 11263, complete genome.</title>
        <authorList>
            <person name="Spring S."/>
            <person name="Bunk B."/>
            <person name="Sproer C."/>
        </authorList>
    </citation>
    <scope>NUCLEOTIDE SEQUENCE [LARGE SCALE GENOMIC DNA]</scope>
    <source>
        <strain evidence="3 4">DSM 11263</strain>
    </source>
</reference>
<evidence type="ECO:0000256" key="1">
    <source>
        <dbReference type="ARBA" id="ARBA00023004"/>
    </source>
</evidence>
<keyword evidence="4" id="KW-1185">Reference proteome</keyword>
<gene>
    <name evidence="3" type="ORF">EP073_10070</name>
</gene>
<dbReference type="SUPFAM" id="SSF50037">
    <property type="entry name" value="C-terminal domain of transcriptional repressors"/>
    <property type="match status" value="1"/>
</dbReference>
<dbReference type="PANTHER" id="PTHR42954:SF2">
    <property type="entry name" value="FE(2+) TRANSPORT PROTEIN A"/>
    <property type="match status" value="1"/>
</dbReference>
<dbReference type="AlphaFoldDB" id="A0A410JZW7"/>
<evidence type="ECO:0000313" key="4">
    <source>
        <dbReference type="Proteomes" id="UP000287502"/>
    </source>
</evidence>
<dbReference type="InterPro" id="IPR007167">
    <property type="entry name" value="Fe-transptr_FeoA-like"/>
</dbReference>
<dbReference type="GO" id="GO:0046914">
    <property type="term" value="F:transition metal ion binding"/>
    <property type="evidence" value="ECO:0007669"/>
    <property type="project" value="InterPro"/>
</dbReference>
<dbReference type="Proteomes" id="UP000287502">
    <property type="component" value="Chromosome"/>
</dbReference>
<dbReference type="Pfam" id="PF04023">
    <property type="entry name" value="FeoA"/>
    <property type="match status" value="1"/>
</dbReference>
<feature type="domain" description="Ferrous iron transporter FeoA-like" evidence="2">
    <location>
        <begin position="3"/>
        <end position="75"/>
    </location>
</feature>
<dbReference type="InterPro" id="IPR008988">
    <property type="entry name" value="Transcriptional_repressor_C"/>
</dbReference>